<evidence type="ECO:0008006" key="4">
    <source>
        <dbReference type="Google" id="ProtNLM"/>
    </source>
</evidence>
<sequence length="143" mass="15726">MKNRYVAAATMLVAGLVYSGVASAHGTEKHDKHAADEQMKRLHAIMPMFSLVVADLENAIEKGDAAAVELQAGKMLRAIPDLKKSRPHKNVKQHKKFVELAESLELTLISTRLMAGKGDFNGARKAFKKVEEVCAACHVKFRD</sequence>
<name>A0A9W6G327_9BACT</name>
<keyword evidence="3" id="KW-1185">Reference proteome</keyword>
<dbReference type="GO" id="GO:0020037">
    <property type="term" value="F:heme binding"/>
    <property type="evidence" value="ECO:0007669"/>
    <property type="project" value="InterPro"/>
</dbReference>
<dbReference type="GO" id="GO:0009055">
    <property type="term" value="F:electron transfer activity"/>
    <property type="evidence" value="ECO:0007669"/>
    <property type="project" value="InterPro"/>
</dbReference>
<dbReference type="RefSeq" id="WP_214187439.1">
    <property type="nucleotide sequence ID" value="NZ_BSDS01000002.1"/>
</dbReference>
<evidence type="ECO:0000256" key="1">
    <source>
        <dbReference type="SAM" id="SignalP"/>
    </source>
</evidence>
<proteinExistence type="predicted"/>
<evidence type="ECO:0000313" key="3">
    <source>
        <dbReference type="Proteomes" id="UP001144352"/>
    </source>
</evidence>
<dbReference type="Gene3D" id="1.20.120.10">
    <property type="entry name" value="Cytochrome c/b562"/>
    <property type="match status" value="1"/>
</dbReference>
<dbReference type="GO" id="GO:0005506">
    <property type="term" value="F:iron ion binding"/>
    <property type="evidence" value="ECO:0007669"/>
    <property type="project" value="InterPro"/>
</dbReference>
<keyword evidence="1" id="KW-0732">Signal</keyword>
<dbReference type="InterPro" id="IPR010980">
    <property type="entry name" value="Cyt_c/b562"/>
</dbReference>
<dbReference type="EMBL" id="BSDS01000002">
    <property type="protein sequence ID" value="GLI39502.1"/>
    <property type="molecule type" value="Genomic_DNA"/>
</dbReference>
<comment type="caution">
    <text evidence="2">The sequence shown here is derived from an EMBL/GenBank/DDBJ whole genome shotgun (WGS) entry which is preliminary data.</text>
</comment>
<feature type="chain" id="PRO_5040961289" description="Cytochrome C" evidence="1">
    <location>
        <begin position="25"/>
        <end position="143"/>
    </location>
</feature>
<dbReference type="AlphaFoldDB" id="A0A9W6G327"/>
<evidence type="ECO:0000313" key="2">
    <source>
        <dbReference type="EMBL" id="GLI39502.1"/>
    </source>
</evidence>
<organism evidence="2 3">
    <name type="scientific">Geobacter hydrogenophilus</name>
    <dbReference type="NCBI Taxonomy" id="40983"/>
    <lineage>
        <taxon>Bacteria</taxon>
        <taxon>Pseudomonadati</taxon>
        <taxon>Thermodesulfobacteriota</taxon>
        <taxon>Desulfuromonadia</taxon>
        <taxon>Geobacterales</taxon>
        <taxon>Geobacteraceae</taxon>
        <taxon>Geobacter</taxon>
    </lineage>
</organism>
<dbReference type="SUPFAM" id="SSF47175">
    <property type="entry name" value="Cytochromes"/>
    <property type="match status" value="1"/>
</dbReference>
<dbReference type="Proteomes" id="UP001144352">
    <property type="component" value="Unassembled WGS sequence"/>
</dbReference>
<gene>
    <name evidence="2" type="ORF">GHYDROH2_30030</name>
</gene>
<accession>A0A9W6G327</accession>
<protein>
    <recommendedName>
        <fullName evidence="4">Cytochrome C</fullName>
    </recommendedName>
</protein>
<feature type="signal peptide" evidence="1">
    <location>
        <begin position="1"/>
        <end position="24"/>
    </location>
</feature>
<dbReference type="GO" id="GO:0022900">
    <property type="term" value="P:electron transport chain"/>
    <property type="evidence" value="ECO:0007669"/>
    <property type="project" value="InterPro"/>
</dbReference>
<reference evidence="2" key="1">
    <citation type="submission" date="2022-12" db="EMBL/GenBank/DDBJ databases">
        <title>Reference genome sequencing for broad-spectrum identification of bacterial and archaeal isolates by mass spectrometry.</title>
        <authorList>
            <person name="Sekiguchi Y."/>
            <person name="Tourlousse D.M."/>
        </authorList>
    </citation>
    <scope>NUCLEOTIDE SEQUENCE</scope>
    <source>
        <strain evidence="2">H2</strain>
    </source>
</reference>